<proteinExistence type="predicted"/>
<gene>
    <name evidence="2" type="ordered locus">FraEuI1c_0588</name>
</gene>
<dbReference type="EMBL" id="CP002299">
    <property type="protein sequence ID" value="ADP78666.1"/>
    <property type="molecule type" value="Genomic_DNA"/>
</dbReference>
<organism evidence="2 3">
    <name type="scientific">Pseudofrankia inefficax (strain DSM 45817 / CECT 9037 / DDB 130130 / EuI1c)</name>
    <name type="common">Frankia inefficax</name>
    <dbReference type="NCBI Taxonomy" id="298654"/>
    <lineage>
        <taxon>Bacteria</taxon>
        <taxon>Bacillati</taxon>
        <taxon>Actinomycetota</taxon>
        <taxon>Actinomycetes</taxon>
        <taxon>Frankiales</taxon>
        <taxon>Frankiaceae</taxon>
        <taxon>Pseudofrankia</taxon>
    </lineage>
</organism>
<protein>
    <submittedName>
        <fullName evidence="2">Uncharacterized protein</fullName>
    </submittedName>
</protein>
<feature type="compositionally biased region" description="Pro residues" evidence="1">
    <location>
        <begin position="1"/>
        <end position="11"/>
    </location>
</feature>
<evidence type="ECO:0000256" key="1">
    <source>
        <dbReference type="SAM" id="MobiDB-lite"/>
    </source>
</evidence>
<dbReference type="AlphaFoldDB" id="E3JCH0"/>
<dbReference type="KEGG" id="fri:FraEuI1c_0588"/>
<dbReference type="Proteomes" id="UP000002484">
    <property type="component" value="Chromosome"/>
</dbReference>
<dbReference type="RefSeq" id="WP_013421788.1">
    <property type="nucleotide sequence ID" value="NC_014666.1"/>
</dbReference>
<accession>E3JCH0</accession>
<feature type="compositionally biased region" description="Pro residues" evidence="1">
    <location>
        <begin position="43"/>
        <end position="53"/>
    </location>
</feature>
<sequence length="407" mass="40551">MDDETPPPPGPRPDDGPPAASNWAPPTGPPVSAVPPGANQPGQVPPGPLPSGPPTGGAWPPGLAGPTPWPAAPGGQAAGGPAGQAPMPLGPPAPQGRRRGGRVVALRVLGGLGALLVAGAVRFGIHEAIDHSGHHGSSPSSSAASSTFTVGGCVKITQQPRVLASNPVNGELKSAPEYGPVGCGDTSAYAKITALDVADAATAAPFGGGTSSVADVGCPQDTDEIVTLTNSFSILKRTGCLRNLAAPHPGDAGGGGGLIRAGDCLQVFPTYTNNLAEVPCTDQDWTVDGVTLGKEWFGKITARTAAKAQCGPDATYAIRIDAKSDPILCVAKAGGWLPGAGECVDSNTFSAGRPPERRACTDQYLATQIVALVPAGGACPAGSQPARTTSADPESGWIPTVCARPVD</sequence>
<feature type="compositionally biased region" description="Low complexity" evidence="1">
    <location>
        <begin position="56"/>
        <end position="66"/>
    </location>
</feature>
<dbReference type="InParanoid" id="E3JCH0"/>
<evidence type="ECO:0000313" key="3">
    <source>
        <dbReference type="Proteomes" id="UP000002484"/>
    </source>
</evidence>
<feature type="region of interest" description="Disordered" evidence="1">
    <location>
        <begin position="1"/>
        <end position="98"/>
    </location>
</feature>
<evidence type="ECO:0000313" key="2">
    <source>
        <dbReference type="EMBL" id="ADP78666.1"/>
    </source>
</evidence>
<dbReference type="HOGENOM" id="CLU_675700_0_0_11"/>
<reference evidence="2 3" key="1">
    <citation type="submission" date="2010-10" db="EMBL/GenBank/DDBJ databases">
        <title>Complete sequence of Frankia sp. EuI1c.</title>
        <authorList>
            <consortium name="US DOE Joint Genome Institute"/>
            <person name="Lucas S."/>
            <person name="Copeland A."/>
            <person name="Lapidus A."/>
            <person name="Cheng J.-F."/>
            <person name="Bruce D."/>
            <person name="Goodwin L."/>
            <person name="Pitluck S."/>
            <person name="Chertkov O."/>
            <person name="Detter J.C."/>
            <person name="Han C."/>
            <person name="Tapia R."/>
            <person name="Land M."/>
            <person name="Hauser L."/>
            <person name="Jeffries C."/>
            <person name="Kyrpides N."/>
            <person name="Ivanova N."/>
            <person name="Mikhailova N."/>
            <person name="Beauchemin N."/>
            <person name="Sen A."/>
            <person name="Sur S.A."/>
            <person name="Gtari M."/>
            <person name="Wall L."/>
            <person name="Tisa L."/>
            <person name="Woyke T."/>
        </authorList>
    </citation>
    <scope>NUCLEOTIDE SEQUENCE [LARGE SCALE GENOMIC DNA]</scope>
    <source>
        <strain evidence="3">DSM 45817 / CECT 9037 / EuI1c</strain>
    </source>
</reference>
<keyword evidence="3" id="KW-1185">Reference proteome</keyword>
<name>E3JCH0_PSEI1</name>